<evidence type="ECO:0000313" key="2">
    <source>
        <dbReference type="EMBL" id="JAS69830.1"/>
    </source>
</evidence>
<keyword evidence="1" id="KW-1133">Transmembrane helix</keyword>
<accession>A0A1B6H5A6</accession>
<protein>
    <submittedName>
        <fullName evidence="2">Uncharacterized protein</fullName>
    </submittedName>
</protein>
<reference evidence="2" key="1">
    <citation type="submission" date="2015-11" db="EMBL/GenBank/DDBJ databases">
        <title>De novo transcriptome assembly of four potential Pierce s Disease insect vectors from Arizona vineyards.</title>
        <authorList>
            <person name="Tassone E.E."/>
        </authorList>
    </citation>
    <scope>NUCLEOTIDE SEQUENCE</scope>
</reference>
<evidence type="ECO:0000256" key="1">
    <source>
        <dbReference type="SAM" id="Phobius"/>
    </source>
</evidence>
<feature type="transmembrane region" description="Helical" evidence="1">
    <location>
        <begin position="59"/>
        <end position="75"/>
    </location>
</feature>
<gene>
    <name evidence="2" type="ORF">g.26084</name>
</gene>
<dbReference type="AlphaFoldDB" id="A0A1B6H5A6"/>
<keyword evidence="1" id="KW-0472">Membrane</keyword>
<sequence length="100" mass="11805">MYFWKTKCGRKLMRLTLYFNYLNLFLYIGFITKVVSLGSCKVVEALFPLSVAELKGFNWYHLYFYFLGFALLDVFNSTKMMLFQVFFILCKKSQGLISGE</sequence>
<organism evidence="2">
    <name type="scientific">Homalodisca liturata</name>
    <dbReference type="NCBI Taxonomy" id="320908"/>
    <lineage>
        <taxon>Eukaryota</taxon>
        <taxon>Metazoa</taxon>
        <taxon>Ecdysozoa</taxon>
        <taxon>Arthropoda</taxon>
        <taxon>Hexapoda</taxon>
        <taxon>Insecta</taxon>
        <taxon>Pterygota</taxon>
        <taxon>Neoptera</taxon>
        <taxon>Paraneoptera</taxon>
        <taxon>Hemiptera</taxon>
        <taxon>Auchenorrhyncha</taxon>
        <taxon>Membracoidea</taxon>
        <taxon>Cicadellidae</taxon>
        <taxon>Cicadellinae</taxon>
        <taxon>Proconiini</taxon>
        <taxon>Homalodisca</taxon>
    </lineage>
</organism>
<name>A0A1B6H5A6_9HEMI</name>
<keyword evidence="1" id="KW-0812">Transmembrane</keyword>
<feature type="transmembrane region" description="Helical" evidence="1">
    <location>
        <begin position="21"/>
        <end position="39"/>
    </location>
</feature>
<proteinExistence type="predicted"/>
<dbReference type="EMBL" id="GECU01037876">
    <property type="protein sequence ID" value="JAS69830.1"/>
    <property type="molecule type" value="Transcribed_RNA"/>
</dbReference>